<feature type="chain" id="PRO_5047513444" description="Lipoprotein" evidence="2">
    <location>
        <begin position="24"/>
        <end position="183"/>
    </location>
</feature>
<dbReference type="RefSeq" id="WP_344668546.1">
    <property type="nucleotide sequence ID" value="NZ_BAAAQN010000037.1"/>
</dbReference>
<evidence type="ECO:0000313" key="3">
    <source>
        <dbReference type="EMBL" id="GAA2044335.1"/>
    </source>
</evidence>
<evidence type="ECO:0000256" key="1">
    <source>
        <dbReference type="SAM" id="MobiDB-lite"/>
    </source>
</evidence>
<dbReference type="EMBL" id="BAAAQN010000037">
    <property type="protein sequence ID" value="GAA2044335.1"/>
    <property type="molecule type" value="Genomic_DNA"/>
</dbReference>
<gene>
    <name evidence="3" type="ORF">GCM10009839_54880</name>
</gene>
<name>A0ABN2UWN8_9ACTN</name>
<comment type="caution">
    <text evidence="3">The sequence shown here is derived from an EMBL/GenBank/DDBJ whole genome shotgun (WGS) entry which is preliminary data.</text>
</comment>
<reference evidence="3 4" key="1">
    <citation type="journal article" date="2019" name="Int. J. Syst. Evol. Microbiol.">
        <title>The Global Catalogue of Microorganisms (GCM) 10K type strain sequencing project: providing services to taxonomists for standard genome sequencing and annotation.</title>
        <authorList>
            <consortium name="The Broad Institute Genomics Platform"/>
            <consortium name="The Broad Institute Genome Sequencing Center for Infectious Disease"/>
            <person name="Wu L."/>
            <person name="Ma J."/>
        </authorList>
    </citation>
    <scope>NUCLEOTIDE SEQUENCE [LARGE SCALE GENOMIC DNA]</scope>
    <source>
        <strain evidence="3 4">JCM 16014</strain>
    </source>
</reference>
<keyword evidence="2" id="KW-0732">Signal</keyword>
<proteinExistence type="predicted"/>
<evidence type="ECO:0000256" key="2">
    <source>
        <dbReference type="SAM" id="SignalP"/>
    </source>
</evidence>
<accession>A0ABN2UWN8</accession>
<protein>
    <recommendedName>
        <fullName evidence="5">Lipoprotein</fullName>
    </recommendedName>
</protein>
<feature type="signal peptide" evidence="2">
    <location>
        <begin position="1"/>
        <end position="23"/>
    </location>
</feature>
<sequence>MRSRISLVTLAGSVALTAVSALAAGCAAHPAVEHTAASVPAQCAPTPDVDREQSSGSRGTIEPLTATSLTLCGYGPAPDRKLEAHLVVTDAATIDTLRTALNKAKGTGGRTFKCANDSGVVVIEKFQGDGREVDLSQDAAGCGLVSDGDRSVFDADTAAPGLVLDLLPADYCRRAFPGQDCPR</sequence>
<dbReference type="PROSITE" id="PS51257">
    <property type="entry name" value="PROKAR_LIPOPROTEIN"/>
    <property type="match status" value="1"/>
</dbReference>
<dbReference type="Proteomes" id="UP001500751">
    <property type="component" value="Unassembled WGS sequence"/>
</dbReference>
<keyword evidence="4" id="KW-1185">Reference proteome</keyword>
<evidence type="ECO:0008006" key="5">
    <source>
        <dbReference type="Google" id="ProtNLM"/>
    </source>
</evidence>
<evidence type="ECO:0000313" key="4">
    <source>
        <dbReference type="Proteomes" id="UP001500751"/>
    </source>
</evidence>
<feature type="region of interest" description="Disordered" evidence="1">
    <location>
        <begin position="38"/>
        <end position="61"/>
    </location>
</feature>
<organism evidence="3 4">
    <name type="scientific">Catenulispora yoronensis</name>
    <dbReference type="NCBI Taxonomy" id="450799"/>
    <lineage>
        <taxon>Bacteria</taxon>
        <taxon>Bacillati</taxon>
        <taxon>Actinomycetota</taxon>
        <taxon>Actinomycetes</taxon>
        <taxon>Catenulisporales</taxon>
        <taxon>Catenulisporaceae</taxon>
        <taxon>Catenulispora</taxon>
    </lineage>
</organism>